<evidence type="ECO:0000256" key="3">
    <source>
        <dbReference type="ARBA" id="ARBA00022630"/>
    </source>
</evidence>
<dbReference type="Pfam" id="PF01565">
    <property type="entry name" value="FAD_binding_4"/>
    <property type="match status" value="1"/>
</dbReference>
<reference evidence="8 9" key="1">
    <citation type="submission" date="2015-07" db="EMBL/GenBank/DDBJ databases">
        <title>The genome of the fungus Escovopsis weberi, a specialized disease agent of ant agriculture.</title>
        <authorList>
            <person name="de Man T.J."/>
            <person name="Stajich J.E."/>
            <person name="Kubicek C.P."/>
            <person name="Chenthamara K."/>
            <person name="Atanasova L."/>
            <person name="Druzhinina I.S."/>
            <person name="Birnbaum S."/>
            <person name="Barribeau S.M."/>
            <person name="Teiling C."/>
            <person name="Suen G."/>
            <person name="Currie C."/>
            <person name="Gerardo N.M."/>
        </authorList>
    </citation>
    <scope>NUCLEOTIDE SEQUENCE [LARGE SCALE GENOMIC DNA]</scope>
</reference>
<keyword evidence="5" id="KW-0560">Oxidoreductase</keyword>
<organism evidence="8 9">
    <name type="scientific">Escovopsis weberi</name>
    <dbReference type="NCBI Taxonomy" id="150374"/>
    <lineage>
        <taxon>Eukaryota</taxon>
        <taxon>Fungi</taxon>
        <taxon>Dikarya</taxon>
        <taxon>Ascomycota</taxon>
        <taxon>Pezizomycotina</taxon>
        <taxon>Sordariomycetes</taxon>
        <taxon>Hypocreomycetidae</taxon>
        <taxon>Hypocreales</taxon>
        <taxon>Hypocreaceae</taxon>
        <taxon>Escovopsis</taxon>
    </lineage>
</organism>
<dbReference type="EMBL" id="LGSR01000022">
    <property type="protein sequence ID" value="KOS18154.1"/>
    <property type="molecule type" value="Genomic_DNA"/>
</dbReference>
<dbReference type="PANTHER" id="PTHR42973:SF39">
    <property type="entry name" value="FAD-BINDING PCMH-TYPE DOMAIN-CONTAINING PROTEIN"/>
    <property type="match status" value="1"/>
</dbReference>
<dbReference type="GO" id="GO:0016491">
    <property type="term" value="F:oxidoreductase activity"/>
    <property type="evidence" value="ECO:0007669"/>
    <property type="project" value="UniProtKB-KW"/>
</dbReference>
<comment type="similarity">
    <text evidence="2">Belongs to the oxygen-dependent FAD-linked oxidoreductase family.</text>
</comment>
<dbReference type="Proteomes" id="UP000053831">
    <property type="component" value="Unassembled WGS sequence"/>
</dbReference>
<dbReference type="PANTHER" id="PTHR42973">
    <property type="entry name" value="BINDING OXIDOREDUCTASE, PUTATIVE (AFU_ORTHOLOGUE AFUA_1G17690)-RELATED"/>
    <property type="match status" value="1"/>
</dbReference>
<comment type="caution">
    <text evidence="8">The sequence shown here is derived from an EMBL/GenBank/DDBJ whole genome shotgun (WGS) entry which is preliminary data.</text>
</comment>
<evidence type="ECO:0000256" key="6">
    <source>
        <dbReference type="SAM" id="MobiDB-lite"/>
    </source>
</evidence>
<dbReference type="InterPro" id="IPR016166">
    <property type="entry name" value="FAD-bd_PCMH"/>
</dbReference>
<evidence type="ECO:0000256" key="4">
    <source>
        <dbReference type="ARBA" id="ARBA00022827"/>
    </source>
</evidence>
<accession>A0A0M8N0P1</accession>
<keyword evidence="3" id="KW-0285">Flavoprotein</keyword>
<gene>
    <name evidence="8" type="ORF">ESCO_003312</name>
</gene>
<keyword evidence="9" id="KW-1185">Reference proteome</keyword>
<name>A0A0M8N0P1_ESCWE</name>
<dbReference type="Gene3D" id="3.30.465.10">
    <property type="match status" value="1"/>
</dbReference>
<comment type="cofactor">
    <cofactor evidence="1">
        <name>FAD</name>
        <dbReference type="ChEBI" id="CHEBI:57692"/>
    </cofactor>
</comment>
<evidence type="ECO:0000256" key="5">
    <source>
        <dbReference type="ARBA" id="ARBA00023002"/>
    </source>
</evidence>
<dbReference type="InterPro" id="IPR012951">
    <property type="entry name" value="BBE"/>
</dbReference>
<dbReference type="InterPro" id="IPR050416">
    <property type="entry name" value="FAD-linked_Oxidoreductase"/>
</dbReference>
<evidence type="ECO:0000256" key="2">
    <source>
        <dbReference type="ARBA" id="ARBA00005466"/>
    </source>
</evidence>
<evidence type="ECO:0000256" key="1">
    <source>
        <dbReference type="ARBA" id="ARBA00001974"/>
    </source>
</evidence>
<feature type="region of interest" description="Disordered" evidence="6">
    <location>
        <begin position="362"/>
        <end position="388"/>
    </location>
</feature>
<evidence type="ECO:0000259" key="7">
    <source>
        <dbReference type="PROSITE" id="PS51387"/>
    </source>
</evidence>
<evidence type="ECO:0000313" key="8">
    <source>
        <dbReference type="EMBL" id="KOS18154.1"/>
    </source>
</evidence>
<evidence type="ECO:0000313" key="9">
    <source>
        <dbReference type="Proteomes" id="UP000053831"/>
    </source>
</evidence>
<proteinExistence type="inferred from homology"/>
<feature type="domain" description="FAD-binding PCMH-type" evidence="7">
    <location>
        <begin position="22"/>
        <end position="201"/>
    </location>
</feature>
<dbReference type="InterPro" id="IPR016169">
    <property type="entry name" value="FAD-bd_PCMH_sub2"/>
</dbReference>
<dbReference type="PROSITE" id="PS51387">
    <property type="entry name" value="FAD_PCMH"/>
    <property type="match status" value="1"/>
</dbReference>
<dbReference type="OrthoDB" id="9983560at2759"/>
<dbReference type="SUPFAM" id="SSF56176">
    <property type="entry name" value="FAD-binding/transporter-associated domain-like"/>
    <property type="match status" value="1"/>
</dbReference>
<dbReference type="AlphaFoldDB" id="A0A0M8N0P1"/>
<protein>
    <submittedName>
        <fullName evidence="8">6-hydroxy-D-nicotine oxidase</fullName>
    </submittedName>
</protein>
<dbReference type="InterPro" id="IPR006094">
    <property type="entry name" value="Oxid_FAD_bind_N"/>
</dbReference>
<keyword evidence="4" id="KW-0274">FAD</keyword>
<sequence length="506" mass="54489">MSATTAVSHPDTTRLPSQPCELGERASYSINVTGASDVQAGLKFARDHNVRLVTRSTGIDYMGKSTGKGSLALWMYHLKTIDIIHRYRSASFTGPAVRLGSGVIAGEAYEVVSTAGYRIVAPECGLTGIVGGYLQGGGHSQLTTAYGMGADQVLEWELVTPKGEYLIATPERHADLYWALAGGGGGTYGVVLSATVAAYPDGPVAGGSMVFENTNATAYWEAVGIWYGLGPSFVRDGPNNVQFLVTNASLAVFAFTLPGQSASAIEGLLAPFLPELEKRGLPYSLSLADHAGYVDSLDAAYGDLPYGSLCPEYPVISSRLIPRATVLNETSNARLMDVFREITADGTWFVGCSFIDAADHEDHDDHDDQNGGGGCCSSPKIRPQHPPNAVHPAWRSAVAYCNPNRPWDWRDPEGSLAAKDRLVGQYFPAMEAATPDSGVYLNEMDPLYRGDWKDAMYGENYGRLLRIKHAHDPDVMMYARFAVGSDEFTIDDEGRLCRVEAAMPSC</sequence>
<dbReference type="GO" id="GO:0071949">
    <property type="term" value="F:FAD binding"/>
    <property type="evidence" value="ECO:0007669"/>
    <property type="project" value="InterPro"/>
</dbReference>
<dbReference type="InterPro" id="IPR036318">
    <property type="entry name" value="FAD-bd_PCMH-like_sf"/>
</dbReference>
<dbReference type="Pfam" id="PF08031">
    <property type="entry name" value="BBE"/>
    <property type="match status" value="1"/>
</dbReference>
<dbReference type="STRING" id="150374.A0A0M8N0P1"/>